<accession>A0AAD5TUN0</accession>
<evidence type="ECO:0000313" key="6">
    <source>
        <dbReference type="EMBL" id="KAJ3185157.1"/>
    </source>
</evidence>
<organism evidence="6 7">
    <name type="scientific">Geranomyces variabilis</name>
    <dbReference type="NCBI Taxonomy" id="109894"/>
    <lineage>
        <taxon>Eukaryota</taxon>
        <taxon>Fungi</taxon>
        <taxon>Fungi incertae sedis</taxon>
        <taxon>Chytridiomycota</taxon>
        <taxon>Chytridiomycota incertae sedis</taxon>
        <taxon>Chytridiomycetes</taxon>
        <taxon>Spizellomycetales</taxon>
        <taxon>Powellomycetaceae</taxon>
        <taxon>Geranomyces</taxon>
    </lineage>
</organism>
<evidence type="ECO:0000313" key="7">
    <source>
        <dbReference type="Proteomes" id="UP001212152"/>
    </source>
</evidence>
<comment type="similarity">
    <text evidence="1 4">Belongs to the inositol phosphokinase (IPK) family.</text>
</comment>
<dbReference type="EMBL" id="JADGJQ010000002">
    <property type="protein sequence ID" value="KAJ3185157.1"/>
    <property type="molecule type" value="Genomic_DNA"/>
</dbReference>
<keyword evidence="3 4" id="KW-0418">Kinase</keyword>
<proteinExistence type="inferred from homology"/>
<evidence type="ECO:0000256" key="5">
    <source>
        <dbReference type="SAM" id="MobiDB-lite"/>
    </source>
</evidence>
<protein>
    <recommendedName>
        <fullName evidence="4">Kinase</fullName>
        <ecNumber evidence="4">2.7.-.-</ecNumber>
    </recommendedName>
</protein>
<dbReference type="InterPro" id="IPR038286">
    <property type="entry name" value="IPK_sf"/>
</dbReference>
<dbReference type="PANTHER" id="PTHR12400">
    <property type="entry name" value="INOSITOL POLYPHOSPHATE KINASE"/>
    <property type="match status" value="1"/>
</dbReference>
<dbReference type="AlphaFoldDB" id="A0AAD5TUN0"/>
<dbReference type="GO" id="GO:0005737">
    <property type="term" value="C:cytoplasm"/>
    <property type="evidence" value="ECO:0007669"/>
    <property type="project" value="TreeGrafter"/>
</dbReference>
<sequence length="307" mass="32666">MVVPQLPEAEDAQEPLPRSSPLQPQAATAAASVFEHQIGGHPGTVLALPNGLLAKVCAQPEIDFYTAVFASSRPDLVSFRALMPRFAGTGPTPSSSAGEGKVAAVSRTIHLENILEPYTNASAADIKIGTRLYGYDASPEKRRHMEQQAAETTSLATGLRICGMKVHDPASNTFLTHGKPFGRNLTAETLHHGIRTFLSRPSTGEMIPQPAIRALHAELHRVYDVLKSAAVRLWGASLLVVYEWADGAESGRVDVKIIDFAHSVVVDAEEGGDEGAVFGVGNLLTIVGDLLEGHNTENANGILAEIV</sequence>
<name>A0AAD5TUN0_9FUNG</name>
<evidence type="ECO:0000256" key="2">
    <source>
        <dbReference type="ARBA" id="ARBA00022679"/>
    </source>
</evidence>
<evidence type="ECO:0000256" key="3">
    <source>
        <dbReference type="ARBA" id="ARBA00022777"/>
    </source>
</evidence>
<dbReference type="InterPro" id="IPR005522">
    <property type="entry name" value="IPK"/>
</dbReference>
<feature type="region of interest" description="Disordered" evidence="5">
    <location>
        <begin position="1"/>
        <end position="24"/>
    </location>
</feature>
<dbReference type="EC" id="2.7.-.-" evidence="4"/>
<dbReference type="GO" id="GO:0000828">
    <property type="term" value="F:inositol hexakisphosphate kinase activity"/>
    <property type="evidence" value="ECO:0007669"/>
    <property type="project" value="TreeGrafter"/>
</dbReference>
<dbReference type="GO" id="GO:0046854">
    <property type="term" value="P:phosphatidylinositol phosphate biosynthetic process"/>
    <property type="evidence" value="ECO:0007669"/>
    <property type="project" value="TreeGrafter"/>
</dbReference>
<dbReference type="GO" id="GO:0005634">
    <property type="term" value="C:nucleus"/>
    <property type="evidence" value="ECO:0007669"/>
    <property type="project" value="TreeGrafter"/>
</dbReference>
<dbReference type="Pfam" id="PF03770">
    <property type="entry name" value="IPK"/>
    <property type="match status" value="1"/>
</dbReference>
<evidence type="ECO:0000256" key="1">
    <source>
        <dbReference type="ARBA" id="ARBA00007374"/>
    </source>
</evidence>
<keyword evidence="2 4" id="KW-0808">Transferase</keyword>
<dbReference type="GO" id="GO:0032958">
    <property type="term" value="P:inositol phosphate biosynthetic process"/>
    <property type="evidence" value="ECO:0007669"/>
    <property type="project" value="InterPro"/>
</dbReference>
<reference evidence="6" key="1">
    <citation type="submission" date="2020-05" db="EMBL/GenBank/DDBJ databases">
        <title>Phylogenomic resolution of chytrid fungi.</title>
        <authorList>
            <person name="Stajich J.E."/>
            <person name="Amses K."/>
            <person name="Simmons R."/>
            <person name="Seto K."/>
            <person name="Myers J."/>
            <person name="Bonds A."/>
            <person name="Quandt C.A."/>
            <person name="Barry K."/>
            <person name="Liu P."/>
            <person name="Grigoriev I."/>
            <person name="Longcore J.E."/>
            <person name="James T.Y."/>
        </authorList>
    </citation>
    <scope>NUCLEOTIDE SEQUENCE</scope>
    <source>
        <strain evidence="6">JEL0379</strain>
    </source>
</reference>
<dbReference type="PANTHER" id="PTHR12400:SF21">
    <property type="entry name" value="KINASE"/>
    <property type="match status" value="1"/>
</dbReference>
<keyword evidence="7" id="KW-1185">Reference proteome</keyword>
<dbReference type="Proteomes" id="UP001212152">
    <property type="component" value="Unassembled WGS sequence"/>
</dbReference>
<dbReference type="SUPFAM" id="SSF56104">
    <property type="entry name" value="SAICAR synthase-like"/>
    <property type="match status" value="1"/>
</dbReference>
<comment type="caution">
    <text evidence="6">The sequence shown here is derived from an EMBL/GenBank/DDBJ whole genome shotgun (WGS) entry which is preliminary data.</text>
</comment>
<gene>
    <name evidence="6" type="ORF">HDU87_002724</name>
</gene>
<dbReference type="Gene3D" id="3.30.470.160">
    <property type="entry name" value="Inositol polyphosphate kinase"/>
    <property type="match status" value="1"/>
</dbReference>
<evidence type="ECO:0000256" key="4">
    <source>
        <dbReference type="RuleBase" id="RU363090"/>
    </source>
</evidence>